<accession>A0A5C6AQE7</accession>
<proteinExistence type="predicted"/>
<dbReference type="Pfam" id="PF12784">
    <property type="entry name" value="PDDEXK_2"/>
    <property type="match status" value="1"/>
</dbReference>
<protein>
    <submittedName>
        <fullName evidence="1">PD-(D/E)XK nuclease family transposase</fullName>
    </submittedName>
</protein>
<evidence type="ECO:0000313" key="2">
    <source>
        <dbReference type="Proteomes" id="UP000316213"/>
    </source>
</evidence>
<dbReference type="PANTHER" id="PTHR41317">
    <property type="entry name" value="PD-(D_E)XK NUCLEASE FAMILY TRANSPOSASE"/>
    <property type="match status" value="1"/>
</dbReference>
<dbReference type="InterPro" id="IPR010106">
    <property type="entry name" value="RpnA"/>
</dbReference>
<evidence type="ECO:0000313" key="1">
    <source>
        <dbReference type="EMBL" id="TWU01449.1"/>
    </source>
</evidence>
<dbReference type="OrthoDB" id="290879at2"/>
<keyword evidence="2" id="KW-1185">Reference proteome</keyword>
<dbReference type="AlphaFoldDB" id="A0A5C6AQE7"/>
<reference evidence="1 2" key="1">
    <citation type="submission" date="2019-02" db="EMBL/GenBank/DDBJ databases">
        <title>Deep-cultivation of Planctomycetes and their phenomic and genomic characterization uncovers novel biology.</title>
        <authorList>
            <person name="Wiegand S."/>
            <person name="Jogler M."/>
            <person name="Boedeker C."/>
            <person name="Pinto D."/>
            <person name="Vollmers J."/>
            <person name="Rivas-Marin E."/>
            <person name="Kohn T."/>
            <person name="Peeters S.H."/>
            <person name="Heuer A."/>
            <person name="Rast P."/>
            <person name="Oberbeckmann S."/>
            <person name="Bunk B."/>
            <person name="Jeske O."/>
            <person name="Meyerdierks A."/>
            <person name="Storesund J.E."/>
            <person name="Kallscheuer N."/>
            <person name="Luecker S."/>
            <person name="Lage O.M."/>
            <person name="Pohl T."/>
            <person name="Merkel B.J."/>
            <person name="Hornburger P."/>
            <person name="Mueller R.-W."/>
            <person name="Bruemmer F."/>
            <person name="Labrenz M."/>
            <person name="Spormann A.M."/>
            <person name="Op Den Camp H."/>
            <person name="Overmann J."/>
            <person name="Amann R."/>
            <person name="Jetten M.S.M."/>
            <person name="Mascher T."/>
            <person name="Medema M.H."/>
            <person name="Devos D.P."/>
            <person name="Kaster A.-K."/>
            <person name="Ovreas L."/>
            <person name="Rohde M."/>
            <person name="Galperin M.Y."/>
            <person name="Jogler C."/>
        </authorList>
    </citation>
    <scope>NUCLEOTIDE SEQUENCE [LARGE SCALE GENOMIC DNA]</scope>
    <source>
        <strain evidence="1 2">Pla100</strain>
    </source>
</reference>
<dbReference type="NCBIfam" id="TIGR01784">
    <property type="entry name" value="T_den_put_tspse"/>
    <property type="match status" value="1"/>
</dbReference>
<organism evidence="1 2">
    <name type="scientific">Neorhodopirellula pilleata</name>
    <dbReference type="NCBI Taxonomy" id="2714738"/>
    <lineage>
        <taxon>Bacteria</taxon>
        <taxon>Pseudomonadati</taxon>
        <taxon>Planctomycetota</taxon>
        <taxon>Planctomycetia</taxon>
        <taxon>Pirellulales</taxon>
        <taxon>Pirellulaceae</taxon>
        <taxon>Neorhodopirellula</taxon>
    </lineage>
</organism>
<name>A0A5C6AQE7_9BACT</name>
<sequence length="134" mass="15043">MNLGIDPKVDFACKRLLGNPDHPDLTIHFLNSVLRPESPITDVQILNPSIEKEYEGDKWSLLDIHATDELGRLYDIEVQNTKPLGLSKRLAYYTASLLVGQLGEGEEYFELRPAINICLLDAKQFPSVQPLPAL</sequence>
<comment type="caution">
    <text evidence="1">The sequence shown here is derived from an EMBL/GenBank/DDBJ whole genome shotgun (WGS) entry which is preliminary data.</text>
</comment>
<dbReference type="EMBL" id="SJPM01000002">
    <property type="protein sequence ID" value="TWU01449.1"/>
    <property type="molecule type" value="Genomic_DNA"/>
</dbReference>
<dbReference type="PANTHER" id="PTHR41317:SF1">
    <property type="entry name" value="PD-(D_E)XK NUCLEASE FAMILY TRANSPOSASE"/>
    <property type="match status" value="1"/>
</dbReference>
<dbReference type="RefSeq" id="WP_146576748.1">
    <property type="nucleotide sequence ID" value="NZ_SJPM01000002.1"/>
</dbReference>
<dbReference type="Proteomes" id="UP000316213">
    <property type="component" value="Unassembled WGS sequence"/>
</dbReference>
<gene>
    <name evidence="1" type="ORF">Pla100_11820</name>
</gene>